<evidence type="ECO:0000256" key="8">
    <source>
        <dbReference type="ARBA" id="ARBA00022840"/>
    </source>
</evidence>
<accession>A0A429Z799</accession>
<dbReference type="InterPro" id="IPR033934">
    <property type="entry name" value="SAICAR_synt_PurC"/>
</dbReference>
<evidence type="ECO:0000256" key="4">
    <source>
        <dbReference type="ARBA" id="ARBA00016460"/>
    </source>
</evidence>
<evidence type="ECO:0000259" key="12">
    <source>
        <dbReference type="Pfam" id="PF01259"/>
    </source>
</evidence>
<feature type="domain" description="SAICAR synthetase/ADE2 N-terminal" evidence="12">
    <location>
        <begin position="6"/>
        <end position="232"/>
    </location>
</feature>
<dbReference type="HAMAP" id="MF_00137">
    <property type="entry name" value="SAICAR_synth"/>
    <property type="match status" value="1"/>
</dbReference>
<dbReference type="InterPro" id="IPR018236">
    <property type="entry name" value="SAICAR_synthetase_CS"/>
</dbReference>
<name>A0A429Z799_9ENTE</name>
<protein>
    <recommendedName>
        <fullName evidence="4 11">Phosphoribosylaminoimidazole-succinocarboxamide synthase</fullName>
        <ecNumber evidence="3 11">6.3.2.6</ecNumber>
    </recommendedName>
    <alternativeName>
        <fullName evidence="9 11">SAICAR synthetase</fullName>
    </alternativeName>
</protein>
<evidence type="ECO:0000256" key="3">
    <source>
        <dbReference type="ARBA" id="ARBA00012217"/>
    </source>
</evidence>
<evidence type="ECO:0000256" key="5">
    <source>
        <dbReference type="ARBA" id="ARBA00022598"/>
    </source>
</evidence>
<dbReference type="NCBIfam" id="TIGR00081">
    <property type="entry name" value="purC"/>
    <property type="match status" value="1"/>
</dbReference>
<dbReference type="GO" id="GO:0005524">
    <property type="term" value="F:ATP binding"/>
    <property type="evidence" value="ECO:0007669"/>
    <property type="project" value="UniProtKB-KW"/>
</dbReference>
<evidence type="ECO:0000256" key="9">
    <source>
        <dbReference type="ARBA" id="ARBA00030409"/>
    </source>
</evidence>
<dbReference type="CDD" id="cd01415">
    <property type="entry name" value="SAICAR_synt_PurC"/>
    <property type="match status" value="1"/>
</dbReference>
<dbReference type="OrthoDB" id="9801549at2"/>
<dbReference type="InterPro" id="IPR028923">
    <property type="entry name" value="SAICAR_synt/ADE2_N"/>
</dbReference>
<keyword evidence="6 11" id="KW-0547">Nucleotide-binding</keyword>
<dbReference type="PROSITE" id="PS01057">
    <property type="entry name" value="SAICAR_SYNTHETASE_1"/>
    <property type="match status" value="1"/>
</dbReference>
<evidence type="ECO:0000256" key="1">
    <source>
        <dbReference type="ARBA" id="ARBA00004672"/>
    </source>
</evidence>
<sequence length="238" mass="27438">MDKQDLLYSGKAKKLYQTEQENVLHVEYLDQATALNGLKKDQIVGKGELNNQITSFIFNYLKEQGVASHFISQLSKTEQLVKKVQIIPLEVVLRNLATGSFVKKFHVEEGKVLTPPIMEFFYKNDELNDPMMNEDHIHALQLATPEEIQEIKKQTRLINELLKELFSQIGLTLVDFKLEFGRDLETGAILLADEISPDTCRLWDQTTGQSFDKDVYRKDIGNLIDVYQIVFDRLMKLN</sequence>
<keyword evidence="7 11" id="KW-0658">Purine biosynthesis</keyword>
<dbReference type="UniPathway" id="UPA00074">
    <property type="reaction ID" value="UER00131"/>
</dbReference>
<dbReference type="PROSITE" id="PS01058">
    <property type="entry name" value="SAICAR_SYNTHETASE_2"/>
    <property type="match status" value="1"/>
</dbReference>
<dbReference type="AlphaFoldDB" id="A0A429Z799"/>
<evidence type="ECO:0000256" key="2">
    <source>
        <dbReference type="ARBA" id="ARBA00010190"/>
    </source>
</evidence>
<evidence type="ECO:0000256" key="7">
    <source>
        <dbReference type="ARBA" id="ARBA00022755"/>
    </source>
</evidence>
<dbReference type="PANTHER" id="PTHR43599:SF3">
    <property type="entry name" value="SI:DKEY-6E2.2"/>
    <property type="match status" value="1"/>
</dbReference>
<dbReference type="PANTHER" id="PTHR43599">
    <property type="entry name" value="MULTIFUNCTIONAL PROTEIN ADE2"/>
    <property type="match status" value="1"/>
</dbReference>
<gene>
    <name evidence="11" type="primary">purC</name>
    <name evidence="13" type="ORF">C7P63_00590</name>
</gene>
<reference evidence="13 14" key="1">
    <citation type="submission" date="2018-03" db="EMBL/GenBank/DDBJ databases">
        <authorList>
            <person name="Gulvik C.A."/>
        </authorList>
    </citation>
    <scope>NUCLEOTIDE SEQUENCE [LARGE SCALE GENOMIC DNA]</scope>
    <source>
        <strain evidence="13 14">JCM 31581</strain>
    </source>
</reference>
<keyword evidence="5 11" id="KW-0436">Ligase</keyword>
<comment type="similarity">
    <text evidence="2 11">Belongs to the SAICAR synthetase family.</text>
</comment>
<comment type="catalytic activity">
    <reaction evidence="10 11">
        <text>5-amino-1-(5-phospho-D-ribosyl)imidazole-4-carboxylate + L-aspartate + ATP = (2S)-2-[5-amino-1-(5-phospho-beta-D-ribosyl)imidazole-4-carboxamido]succinate + ADP + phosphate + 2 H(+)</text>
        <dbReference type="Rhea" id="RHEA:22628"/>
        <dbReference type="ChEBI" id="CHEBI:15378"/>
        <dbReference type="ChEBI" id="CHEBI:29991"/>
        <dbReference type="ChEBI" id="CHEBI:30616"/>
        <dbReference type="ChEBI" id="CHEBI:43474"/>
        <dbReference type="ChEBI" id="CHEBI:58443"/>
        <dbReference type="ChEBI" id="CHEBI:77657"/>
        <dbReference type="ChEBI" id="CHEBI:456216"/>
        <dbReference type="EC" id="6.3.2.6"/>
    </reaction>
</comment>
<organism evidence="13 14">
    <name type="scientific">Vagococcus humatus</name>
    <dbReference type="NCBI Taxonomy" id="1889241"/>
    <lineage>
        <taxon>Bacteria</taxon>
        <taxon>Bacillati</taxon>
        <taxon>Bacillota</taxon>
        <taxon>Bacilli</taxon>
        <taxon>Lactobacillales</taxon>
        <taxon>Enterococcaceae</taxon>
        <taxon>Vagococcus</taxon>
    </lineage>
</organism>
<dbReference type="InterPro" id="IPR001636">
    <property type="entry name" value="SAICAR_synth"/>
</dbReference>
<evidence type="ECO:0000313" key="13">
    <source>
        <dbReference type="EMBL" id="RST89609.1"/>
    </source>
</evidence>
<evidence type="ECO:0000313" key="14">
    <source>
        <dbReference type="Proteomes" id="UP000277864"/>
    </source>
</evidence>
<dbReference type="GO" id="GO:0004639">
    <property type="term" value="F:phosphoribosylaminoimidazolesuccinocarboxamide synthase activity"/>
    <property type="evidence" value="ECO:0007669"/>
    <property type="project" value="UniProtKB-UniRule"/>
</dbReference>
<dbReference type="RefSeq" id="WP_125942219.1">
    <property type="nucleotide sequence ID" value="NZ_PXZH01000001.1"/>
</dbReference>
<dbReference type="GO" id="GO:0006189">
    <property type="term" value="P:'de novo' IMP biosynthetic process"/>
    <property type="evidence" value="ECO:0007669"/>
    <property type="project" value="UniProtKB-UniRule"/>
</dbReference>
<evidence type="ECO:0000256" key="10">
    <source>
        <dbReference type="ARBA" id="ARBA00048475"/>
    </source>
</evidence>
<comment type="caution">
    <text evidence="13">The sequence shown here is derived from an EMBL/GenBank/DDBJ whole genome shotgun (WGS) entry which is preliminary data.</text>
</comment>
<dbReference type="FunFam" id="3.30.470.20:FF:000006">
    <property type="entry name" value="Phosphoribosylaminoimidazole-succinocarboxamide synthase"/>
    <property type="match status" value="1"/>
</dbReference>
<dbReference type="EC" id="6.3.2.6" evidence="3 11"/>
<evidence type="ECO:0000256" key="6">
    <source>
        <dbReference type="ARBA" id="ARBA00022741"/>
    </source>
</evidence>
<dbReference type="InterPro" id="IPR050089">
    <property type="entry name" value="SAICAR_synthetase"/>
</dbReference>
<keyword evidence="14" id="KW-1185">Reference proteome</keyword>
<dbReference type="Gene3D" id="3.30.200.20">
    <property type="entry name" value="Phosphorylase Kinase, domain 1"/>
    <property type="match status" value="1"/>
</dbReference>
<dbReference type="SUPFAM" id="SSF56104">
    <property type="entry name" value="SAICAR synthase-like"/>
    <property type="match status" value="1"/>
</dbReference>
<proteinExistence type="inferred from homology"/>
<dbReference type="GO" id="GO:0009236">
    <property type="term" value="P:cobalamin biosynthetic process"/>
    <property type="evidence" value="ECO:0007669"/>
    <property type="project" value="InterPro"/>
</dbReference>
<dbReference type="Pfam" id="PF01259">
    <property type="entry name" value="SAICAR_synt"/>
    <property type="match status" value="1"/>
</dbReference>
<dbReference type="EMBL" id="PXZH01000001">
    <property type="protein sequence ID" value="RST89609.1"/>
    <property type="molecule type" value="Genomic_DNA"/>
</dbReference>
<evidence type="ECO:0000256" key="11">
    <source>
        <dbReference type="HAMAP-Rule" id="MF_00137"/>
    </source>
</evidence>
<keyword evidence="8 11" id="KW-0067">ATP-binding</keyword>
<comment type="pathway">
    <text evidence="1 11">Purine metabolism; IMP biosynthesis via de novo pathway; 5-amino-1-(5-phospho-D-ribosyl)imidazole-4-carboxamide from 5-amino-1-(5-phospho-D-ribosyl)imidazole-4-carboxylate: step 1/2.</text>
</comment>
<dbReference type="Proteomes" id="UP000277864">
    <property type="component" value="Unassembled WGS sequence"/>
</dbReference>
<dbReference type="Gene3D" id="3.30.470.20">
    <property type="entry name" value="ATP-grasp fold, B domain"/>
    <property type="match status" value="1"/>
</dbReference>